<dbReference type="PANTHER" id="PTHR13693:SF77">
    <property type="entry name" value="8-AMINO-7-OXONONANOATE SYNTHASE"/>
    <property type="match status" value="1"/>
</dbReference>
<comment type="cofactor">
    <cofactor evidence="1 5">
        <name>pyridoxal 5'-phosphate</name>
        <dbReference type="ChEBI" id="CHEBI:597326"/>
    </cofactor>
</comment>
<dbReference type="GeneID" id="92178865"/>
<dbReference type="Gene3D" id="3.40.640.10">
    <property type="entry name" value="Type I PLP-dependent aspartate aminotransferase-like (Major domain)"/>
    <property type="match status" value="1"/>
</dbReference>
<dbReference type="GO" id="GO:0016740">
    <property type="term" value="F:transferase activity"/>
    <property type="evidence" value="ECO:0007669"/>
    <property type="project" value="UniProtKB-KW"/>
</dbReference>
<evidence type="ECO:0000256" key="4">
    <source>
        <dbReference type="ARBA" id="ARBA00022898"/>
    </source>
</evidence>
<dbReference type="PANTHER" id="PTHR13693">
    <property type="entry name" value="CLASS II AMINOTRANSFERASE/8-AMINO-7-OXONONANOATE SYNTHASE"/>
    <property type="match status" value="1"/>
</dbReference>
<dbReference type="Pfam" id="PF00155">
    <property type="entry name" value="Aminotran_1_2"/>
    <property type="match status" value="1"/>
</dbReference>
<evidence type="ECO:0000313" key="7">
    <source>
        <dbReference type="EMBL" id="KAK8864359.1"/>
    </source>
</evidence>
<evidence type="ECO:0000256" key="2">
    <source>
        <dbReference type="ARBA" id="ARBA00010008"/>
    </source>
</evidence>
<protein>
    <recommendedName>
        <fullName evidence="6">Aminotransferase class I/classII large domain-containing protein</fullName>
    </recommendedName>
</protein>
<evidence type="ECO:0000256" key="1">
    <source>
        <dbReference type="ARBA" id="ARBA00001933"/>
    </source>
</evidence>
<dbReference type="KEGG" id="kne:92178865"/>
<dbReference type="AlphaFoldDB" id="A0AAW0Z2U3"/>
<dbReference type="InterPro" id="IPR004839">
    <property type="entry name" value="Aminotransferase_I/II_large"/>
</dbReference>
<gene>
    <name evidence="7" type="ORF">IAR55_001606</name>
</gene>
<comment type="similarity">
    <text evidence="2">Belongs to the class-II pyridoxal-phosphate-dependent aminotransferase family. BioF subfamily.</text>
</comment>
<organism evidence="7 8">
    <name type="scientific">Kwoniella newhampshirensis</name>
    <dbReference type="NCBI Taxonomy" id="1651941"/>
    <lineage>
        <taxon>Eukaryota</taxon>
        <taxon>Fungi</taxon>
        <taxon>Dikarya</taxon>
        <taxon>Basidiomycota</taxon>
        <taxon>Agaricomycotina</taxon>
        <taxon>Tremellomycetes</taxon>
        <taxon>Tremellales</taxon>
        <taxon>Cryptococcaceae</taxon>
        <taxon>Kwoniella</taxon>
    </lineage>
</organism>
<keyword evidence="4 5" id="KW-0663">Pyridoxal phosphate</keyword>
<dbReference type="InterPro" id="IPR001917">
    <property type="entry name" value="Aminotrans_II_pyridoxalP_BS"/>
</dbReference>
<dbReference type="Proteomes" id="UP001388673">
    <property type="component" value="Unassembled WGS sequence"/>
</dbReference>
<feature type="domain" description="Aminotransferase class I/classII large" evidence="6">
    <location>
        <begin position="34"/>
        <end position="427"/>
    </location>
</feature>
<name>A0AAW0Z2U3_9TREE</name>
<dbReference type="PROSITE" id="PS00599">
    <property type="entry name" value="AA_TRANSFER_CLASS_2"/>
    <property type="match status" value="1"/>
</dbReference>
<reference evidence="7 8" key="1">
    <citation type="journal article" date="2024" name="bioRxiv">
        <title>Comparative genomics of Cryptococcus and Kwoniella reveals pathogenesis evolution and contrasting karyotype dynamics via intercentromeric recombination or chromosome fusion.</title>
        <authorList>
            <person name="Coelho M.A."/>
            <person name="David-Palma M."/>
            <person name="Shea T."/>
            <person name="Bowers K."/>
            <person name="McGinley-Smith S."/>
            <person name="Mohammad A.W."/>
            <person name="Gnirke A."/>
            <person name="Yurkov A.M."/>
            <person name="Nowrousian M."/>
            <person name="Sun S."/>
            <person name="Cuomo C.A."/>
            <person name="Heitman J."/>
        </authorList>
    </citation>
    <scope>NUCLEOTIDE SEQUENCE [LARGE SCALE GENOMIC DNA]</scope>
    <source>
        <strain evidence="7 8">CBS 13917</strain>
    </source>
</reference>
<dbReference type="SUPFAM" id="SSF53383">
    <property type="entry name" value="PLP-dependent transferases"/>
    <property type="match status" value="1"/>
</dbReference>
<dbReference type="InterPro" id="IPR050087">
    <property type="entry name" value="AON_synthase_class-II"/>
</dbReference>
<evidence type="ECO:0000256" key="3">
    <source>
        <dbReference type="ARBA" id="ARBA00022679"/>
    </source>
</evidence>
<keyword evidence="3" id="KW-0808">Transferase</keyword>
<evidence type="ECO:0000313" key="8">
    <source>
        <dbReference type="Proteomes" id="UP001388673"/>
    </source>
</evidence>
<dbReference type="InterPro" id="IPR015424">
    <property type="entry name" value="PyrdxlP-dep_Trfase"/>
</dbReference>
<dbReference type="GO" id="GO:0030170">
    <property type="term" value="F:pyridoxal phosphate binding"/>
    <property type="evidence" value="ECO:0007669"/>
    <property type="project" value="InterPro"/>
</dbReference>
<comment type="caution">
    <text evidence="7">The sequence shown here is derived from an EMBL/GenBank/DDBJ whole genome shotgun (WGS) entry which is preliminary data.</text>
</comment>
<dbReference type="InterPro" id="IPR015422">
    <property type="entry name" value="PyrdxlP-dep_Trfase_small"/>
</dbReference>
<dbReference type="EMBL" id="JBCAWK010000003">
    <property type="protein sequence ID" value="KAK8864359.1"/>
    <property type="molecule type" value="Genomic_DNA"/>
</dbReference>
<keyword evidence="8" id="KW-1185">Reference proteome</keyword>
<evidence type="ECO:0000256" key="5">
    <source>
        <dbReference type="RuleBase" id="RU003693"/>
    </source>
</evidence>
<dbReference type="GO" id="GO:0009102">
    <property type="term" value="P:biotin biosynthetic process"/>
    <property type="evidence" value="ECO:0007669"/>
    <property type="project" value="TreeGrafter"/>
</dbReference>
<dbReference type="RefSeq" id="XP_066804655.1">
    <property type="nucleotide sequence ID" value="XM_066944732.1"/>
</dbReference>
<sequence length="444" mass="48400">MTELDARLGALLEGRKAKGRFRSLKEYDTTSQSDLVDFSSNDYLSLTSSSALREAYLRRLSVSPSIFGSTGSRLLSGGSPSHASLERRFAEFFNSPSALLFNSGWDANVSFFATVPQSTDWVIYDELVHASVHSGLRSSRIPPERRLGFAHNDPEGLATVLRRILSSASTSETKSTVFLALESLYSMDGDMSPLPALLTVMDEFLPRGRQCVVLDEAHSTGVYGKHGRGVVHALGEEGAWSGAESRDKGKGRVDVRLMTFGKAVGCSGAVLLCSPAVRSFLINFARPLIFSTALPHSTLIALECVWDLLQGPEGDRRRKSLFDVSAYLHRLLADLLRTTPHSLLHLPPDPIVPFPHSSSPYLLADPASPILGLLTPTPHGLSAFLLERGFIVRPVVPPTVPPGGERVRICLRAGMKRSAIEGLVTALREWVELKTTEGSWRAKL</sequence>
<proteinExistence type="inferred from homology"/>
<dbReference type="InterPro" id="IPR015421">
    <property type="entry name" value="PyrdxlP-dep_Trfase_major"/>
</dbReference>
<accession>A0AAW0Z2U3</accession>
<dbReference type="Gene3D" id="3.90.1150.10">
    <property type="entry name" value="Aspartate Aminotransferase, domain 1"/>
    <property type="match status" value="1"/>
</dbReference>
<evidence type="ECO:0000259" key="6">
    <source>
        <dbReference type="Pfam" id="PF00155"/>
    </source>
</evidence>